<dbReference type="InterPro" id="IPR011641">
    <property type="entry name" value="Tyr-kin_ephrin_A/B_rcpt-like"/>
</dbReference>
<dbReference type="Pfam" id="PF00059">
    <property type="entry name" value="Lectin_C"/>
    <property type="match status" value="2"/>
</dbReference>
<dbReference type="EMBL" id="OV696700">
    <property type="protein sequence ID" value="CAH1247200.1"/>
    <property type="molecule type" value="Genomic_DNA"/>
</dbReference>
<dbReference type="PROSITE" id="PS50041">
    <property type="entry name" value="C_TYPE_LECTIN_2"/>
    <property type="match status" value="2"/>
</dbReference>
<dbReference type="SUPFAM" id="SSF56436">
    <property type="entry name" value="C-type lectin-like"/>
    <property type="match status" value="2"/>
</dbReference>
<dbReference type="InterPro" id="IPR009030">
    <property type="entry name" value="Growth_fac_rcpt_cys_sf"/>
</dbReference>
<dbReference type="CDD" id="cd00064">
    <property type="entry name" value="FU"/>
    <property type="match status" value="1"/>
</dbReference>
<dbReference type="SMART" id="SM00261">
    <property type="entry name" value="FU"/>
    <property type="match status" value="3"/>
</dbReference>
<dbReference type="CDD" id="cd00037">
    <property type="entry name" value="CLECT"/>
    <property type="match status" value="2"/>
</dbReference>
<feature type="domain" description="C-type lectin" evidence="3">
    <location>
        <begin position="1462"/>
        <end position="1576"/>
    </location>
</feature>
<keyword evidence="1" id="KW-1015">Disulfide bond</keyword>
<dbReference type="InterPro" id="IPR001304">
    <property type="entry name" value="C-type_lectin-like"/>
</dbReference>
<protein>
    <submittedName>
        <fullName evidence="5">MRC2 protein</fullName>
    </submittedName>
</protein>
<feature type="compositionally biased region" description="Acidic residues" evidence="2">
    <location>
        <begin position="275"/>
        <end position="287"/>
    </location>
</feature>
<feature type="compositionally biased region" description="Polar residues" evidence="2">
    <location>
        <begin position="248"/>
        <end position="264"/>
    </location>
</feature>
<evidence type="ECO:0000313" key="6">
    <source>
        <dbReference type="Proteomes" id="UP000838412"/>
    </source>
</evidence>
<feature type="compositionally biased region" description="Low complexity" evidence="2">
    <location>
        <begin position="807"/>
        <end position="829"/>
    </location>
</feature>
<dbReference type="Gene3D" id="3.10.100.10">
    <property type="entry name" value="Mannose-Binding Protein A, subunit A"/>
    <property type="match status" value="2"/>
</dbReference>
<dbReference type="InterPro" id="IPR020864">
    <property type="entry name" value="MACPF"/>
</dbReference>
<dbReference type="InterPro" id="IPR018378">
    <property type="entry name" value="C-type_lectin_CS"/>
</dbReference>
<dbReference type="Gene3D" id="2.10.220.10">
    <property type="entry name" value="Hormone Receptor, Insulin-like Growth Factor Receptor 1, Chain A, domain 2"/>
    <property type="match status" value="1"/>
</dbReference>
<dbReference type="SMART" id="SM00034">
    <property type="entry name" value="CLECT"/>
    <property type="match status" value="2"/>
</dbReference>
<accession>A0A8J9Z415</accession>
<feature type="compositionally biased region" description="Polar residues" evidence="2">
    <location>
        <begin position="310"/>
        <end position="323"/>
    </location>
</feature>
<evidence type="ECO:0000256" key="2">
    <source>
        <dbReference type="SAM" id="MobiDB-lite"/>
    </source>
</evidence>
<dbReference type="Gene3D" id="2.10.50.10">
    <property type="entry name" value="Tumor Necrosis Factor Receptor, subunit A, domain 2"/>
    <property type="match status" value="3"/>
</dbReference>
<dbReference type="InterPro" id="IPR016187">
    <property type="entry name" value="CTDL_fold"/>
</dbReference>
<dbReference type="PANTHER" id="PTHR46549">
    <property type="entry name" value="MACPF DOMAIN-CONTAINING PROTEIN"/>
    <property type="match status" value="1"/>
</dbReference>
<keyword evidence="6" id="KW-1185">Reference proteome</keyword>
<dbReference type="InterPro" id="IPR001368">
    <property type="entry name" value="TNFR/NGFR_Cys_rich_reg"/>
</dbReference>
<dbReference type="PROSITE" id="PS51412">
    <property type="entry name" value="MACPF_2"/>
    <property type="match status" value="1"/>
</dbReference>
<evidence type="ECO:0000313" key="5">
    <source>
        <dbReference type="EMBL" id="CAH1247200.1"/>
    </source>
</evidence>
<gene>
    <name evidence="5" type="primary">MRC2</name>
    <name evidence="5" type="ORF">BLAG_LOCUS8950</name>
</gene>
<proteinExistence type="predicted"/>
<dbReference type="Pfam" id="PF01823">
    <property type="entry name" value="MACPF"/>
    <property type="match status" value="1"/>
</dbReference>
<evidence type="ECO:0000259" key="3">
    <source>
        <dbReference type="PROSITE" id="PS50041"/>
    </source>
</evidence>
<dbReference type="Pfam" id="PF07699">
    <property type="entry name" value="Ephrin_rec_like"/>
    <property type="match status" value="1"/>
</dbReference>
<dbReference type="OrthoDB" id="7357196at2759"/>
<organism evidence="5 6">
    <name type="scientific">Branchiostoma lanceolatum</name>
    <name type="common">Common lancelet</name>
    <name type="synonym">Amphioxus lanceolatum</name>
    <dbReference type="NCBI Taxonomy" id="7740"/>
    <lineage>
        <taxon>Eukaryota</taxon>
        <taxon>Metazoa</taxon>
        <taxon>Chordata</taxon>
        <taxon>Cephalochordata</taxon>
        <taxon>Leptocardii</taxon>
        <taxon>Amphioxiformes</taxon>
        <taxon>Branchiostomatidae</taxon>
        <taxon>Branchiostoma</taxon>
    </lineage>
</organism>
<feature type="domain" description="C-type lectin" evidence="3">
    <location>
        <begin position="1587"/>
        <end position="1701"/>
    </location>
</feature>
<dbReference type="SMART" id="SM00208">
    <property type="entry name" value="TNFR"/>
    <property type="match status" value="4"/>
</dbReference>
<feature type="region of interest" description="Disordered" evidence="2">
    <location>
        <begin position="248"/>
        <end position="350"/>
    </location>
</feature>
<evidence type="ECO:0000259" key="4">
    <source>
        <dbReference type="PROSITE" id="PS51412"/>
    </source>
</evidence>
<dbReference type="InterPro" id="IPR016186">
    <property type="entry name" value="C-type_lectin-like/link_sf"/>
</dbReference>
<dbReference type="Proteomes" id="UP000838412">
    <property type="component" value="Chromosome 15"/>
</dbReference>
<dbReference type="PROSITE" id="PS00615">
    <property type="entry name" value="C_TYPE_LECTIN_1"/>
    <property type="match status" value="2"/>
</dbReference>
<dbReference type="InterPro" id="IPR006212">
    <property type="entry name" value="Furin_repeat"/>
</dbReference>
<evidence type="ECO:0000256" key="1">
    <source>
        <dbReference type="ARBA" id="ARBA00023157"/>
    </source>
</evidence>
<name>A0A8J9Z415_BRALA</name>
<dbReference type="SUPFAM" id="SSF57184">
    <property type="entry name" value="Growth factor receptor domain"/>
    <property type="match status" value="3"/>
</dbReference>
<feature type="domain" description="MACPF" evidence="4">
    <location>
        <begin position="534"/>
        <end position="921"/>
    </location>
</feature>
<reference evidence="5" key="1">
    <citation type="submission" date="2022-01" db="EMBL/GenBank/DDBJ databases">
        <authorList>
            <person name="Braso-Vives M."/>
        </authorList>
    </citation>
    <scope>NUCLEOTIDE SEQUENCE</scope>
</reference>
<feature type="region of interest" description="Disordered" evidence="2">
    <location>
        <begin position="794"/>
        <end position="829"/>
    </location>
</feature>
<sequence>MAARGPPSHSNKHDQAERVEPLFVQVSDICISTGDESLGCLEICLAAEDVSGPVTILGAQPQGRGKTHWRLYPRNNQDRLALIQAGAITLRGQEASLLQKNPFVVRPGATTTRVIVSNVPLSYDNEEISKTLSARGYKMMSRVIDERARNKEGKLTRFLTGRRFMYIEKPSTPLPPKISVGAFVAEFYHREQKEASRSRAQKCSNCLQEGHHRSTCENEVICHQCKKPGHKKGDPACVLEDQEVTITSVPDETLTNHTSNNSNAEAGMEPGQESDTGDEASDVEETNGEPILDNPEGRTGTRQPKGRAYSTRSRTHSNVNSQKHTGEDKGNNDSENNTPDVHGDGQRDSTQPSIELWLKEQRKAKGKQNAKGTLKEHHRAKRAVPAFVADAAADVGGKVVEALGDRIAEGVVENHQEKVIGSLEDYFSGQFDKADEEFDKVLSRGGDLLAGLGGGVEEARVKVIHSRGLNTGDTYSPAGYELRMEVDREDDSDDGNDDSSDGMSPAIYPMGVGPMLMNGCFGTGYEIGDPCYDAFVPLEACANIIDGATFLGTGFDGRGEYSTGSRKKSLIQRACEGLQGYKEYHVPDIMTVQGIYETAAETSAFSSMDEYRHYLEDKSAVTSAKAMFQGEMNKASGHGAGGGAFGLLFSVGGGSSAQVGSDQQTSNLQANSQASAQLTETATRTFMAMMEINVFRYEIFLDFVGPENLNLAFLRDFLHLPGTYFAIGADKEFQIFILRWGTHYITSAKFGGQLKIIKTKEASVEDSLQTFVNAAQADLKQLFSTYSAQQTQTKSSSWWHDQESKSEQSSSTGQATSGSETSQSSSEAAARSEYQFSNEVLEVHGGDQQIAAAITEFYTVSFGSSLKDWLESIDEYPKPFEFSLLSIADLLDMNYDSFFPHGVVDFGCFGRKTLTKDEKGRRYYVEDMADGNTTKSEIRYCDFEEKLDIEQSIAERRLALKRAIAVYLEEGPLLSSDFQIPAGQPGCETAELVLLDDSINGAPSWQEMISGQEFKVVFEMPYNIARFLTASAALLVRFMSRTNKWLTIREGRAPRQFDGHRNGNSGDVTQHKVSVGGLVMTYDEDTGMFTVTQEDFDASAAAILDLPTWIIDMDVGRAEYKSLLEHLSHQQSSTGGQMPCNLQWSNSHRIDPTDGGKCIHFTAASEGDIFLVFAGVPKDHQTWVTVEISTSGVAMYKALRLAVTQLDKGAQGLGSDTLYQSYFVCVTEDLIESLTTVQFGKTPDNEDRGHVWLDYQFPEVLSLHYYAFGSGEHAVKLMGVSQILKPADLNVVCREGTVQEGNRCVQVCHVECSGCRTTGSDDPRDCISCQNVRVAYPFIAGSVGDFECVAACPETMAIASGTSNCQCIKRMEETPADGTVTCVTECPLTHFDDDGVCKRCGSLCSDVSGEGRAVCTGPAANECTVCVYTAANGSCLEGCNPGQKAVAKSTTSECAIAGYVLHNGVCYKAFAESKTYDEAQQTCVADGGMLAMPKDSDINTFIRDLGQGGGHWIGLTDANNEGQWEFADGQTLASSGYSNWGPDEPNDASGEDCAELGLTGLWNDNDCSGSSMFICQLECAIAGYVLHNGVCYKAFAELKTYNEAQQTCVADGGMLAMPKDSDINTFIRDLGQGGGHWIGLTDANNEGQWEFADGQTLASSGYSNWGPDEPNDASGEDCAELGLTGLWNDNDCSGSSMFICQLGNTPSASDTLTCEPCRPGYKCVNGDEVEEICQEGTHSRADGTACDPCAVGEFSSSGASVCQPCPAGQFSAQPEASSCDPCPAGQYSQSEGSTSCQDCPAGKYVSSDSSACQPCPAGHYSTQSGSGSCDPCPAGQYSSSEGSTGCQDCPAGQYSSSGSSGCQLCPEGQHNTQSGSGSCDPCTAGQYSPSEGSTSCQLCSAGTYNSQSGSITCTSCRIFGQYSDTDGSTGCKSCAIGTALNAAATGCYREWTI</sequence>
<dbReference type="SMART" id="SM01411">
    <property type="entry name" value="Ephrin_rec_like"/>
    <property type="match status" value="4"/>
</dbReference>
<dbReference type="PANTHER" id="PTHR46549:SF1">
    <property type="entry name" value="MACPF DOMAIN-CONTAINING PROTEIN"/>
    <property type="match status" value="1"/>
</dbReference>